<dbReference type="InterPro" id="IPR003736">
    <property type="entry name" value="PAAI_dom"/>
</dbReference>
<dbReference type="Gene3D" id="3.10.129.10">
    <property type="entry name" value="Hotdog Thioesterase"/>
    <property type="match status" value="1"/>
</dbReference>
<dbReference type="EMBL" id="BPQB01000006">
    <property type="protein sequence ID" value="GJE87511.1"/>
    <property type="molecule type" value="Genomic_DNA"/>
</dbReference>
<dbReference type="AlphaFoldDB" id="A0A9P3G3F4"/>
<sequence>MSDPKPHDDDMDLVARSMRAAPGNVPRAVKDAVARWWSDNSQGQGFARAVCARLEVTHAELFGNPEVPRKQEGRIVFETDVTRDMCNYLGAMHGGCTSFLIDICTSIVLNLIAANSSPELAKHVSLALNITFHAPAVLGARLRIINTSVAFGTRVMTVRSEVFDVTNGRIVATGVHMKMPPSQPKL</sequence>
<dbReference type="PANTHER" id="PTHR21660">
    <property type="entry name" value="THIOESTERASE SUPERFAMILY MEMBER-RELATED"/>
    <property type="match status" value="1"/>
</dbReference>
<evidence type="ECO:0000256" key="1">
    <source>
        <dbReference type="ARBA" id="ARBA00008324"/>
    </source>
</evidence>
<dbReference type="NCBIfam" id="TIGR00369">
    <property type="entry name" value="unchar_dom_1"/>
    <property type="match status" value="1"/>
</dbReference>
<evidence type="ECO:0000259" key="3">
    <source>
        <dbReference type="Pfam" id="PF03061"/>
    </source>
</evidence>
<keyword evidence="5" id="KW-1185">Reference proteome</keyword>
<dbReference type="InterPro" id="IPR029069">
    <property type="entry name" value="HotDog_dom_sf"/>
</dbReference>
<reference evidence="4 5" key="1">
    <citation type="submission" date="2021-08" db="EMBL/GenBank/DDBJ databases">
        <title>Draft Genome Sequence of Phanerochaete sordida strain YK-624.</title>
        <authorList>
            <person name="Mori T."/>
            <person name="Dohra H."/>
            <person name="Suzuki T."/>
            <person name="Kawagishi H."/>
            <person name="Hirai H."/>
        </authorList>
    </citation>
    <scope>NUCLEOTIDE SEQUENCE [LARGE SCALE GENOMIC DNA]</scope>
    <source>
        <strain evidence="4 5">YK-624</strain>
    </source>
</reference>
<gene>
    <name evidence="4" type="ORF">PsYK624_035940</name>
</gene>
<dbReference type="Pfam" id="PF03061">
    <property type="entry name" value="4HBT"/>
    <property type="match status" value="1"/>
</dbReference>
<feature type="domain" description="Thioesterase" evidence="3">
    <location>
        <begin position="90"/>
        <end position="168"/>
    </location>
</feature>
<dbReference type="Proteomes" id="UP000703269">
    <property type="component" value="Unassembled WGS sequence"/>
</dbReference>
<proteinExistence type="inferred from homology"/>
<evidence type="ECO:0000313" key="4">
    <source>
        <dbReference type="EMBL" id="GJE87511.1"/>
    </source>
</evidence>
<dbReference type="GO" id="GO:0047617">
    <property type="term" value="F:fatty acyl-CoA hydrolase activity"/>
    <property type="evidence" value="ECO:0007669"/>
    <property type="project" value="InterPro"/>
</dbReference>
<evidence type="ECO:0000313" key="5">
    <source>
        <dbReference type="Proteomes" id="UP000703269"/>
    </source>
</evidence>
<dbReference type="OrthoDB" id="2831072at2759"/>
<dbReference type="InterPro" id="IPR006683">
    <property type="entry name" value="Thioestr_dom"/>
</dbReference>
<dbReference type="SUPFAM" id="SSF54637">
    <property type="entry name" value="Thioesterase/thiol ester dehydrase-isomerase"/>
    <property type="match status" value="1"/>
</dbReference>
<comment type="similarity">
    <text evidence="1">Belongs to the thioesterase PaaI family.</text>
</comment>
<protein>
    <submittedName>
        <fullName evidence="4">PaaI family thioesterase</fullName>
    </submittedName>
</protein>
<accession>A0A9P3G3F4</accession>
<dbReference type="InterPro" id="IPR039298">
    <property type="entry name" value="ACOT13"/>
</dbReference>
<dbReference type="CDD" id="cd03443">
    <property type="entry name" value="PaaI_thioesterase"/>
    <property type="match status" value="1"/>
</dbReference>
<comment type="caution">
    <text evidence="4">The sequence shown here is derived from an EMBL/GenBank/DDBJ whole genome shotgun (WGS) entry which is preliminary data.</text>
</comment>
<name>A0A9P3G3F4_9APHY</name>
<keyword evidence="2" id="KW-0378">Hydrolase</keyword>
<dbReference type="PANTHER" id="PTHR21660:SF1">
    <property type="entry name" value="ACYL-COENZYME A THIOESTERASE 13"/>
    <property type="match status" value="1"/>
</dbReference>
<organism evidence="4 5">
    <name type="scientific">Phanerochaete sordida</name>
    <dbReference type="NCBI Taxonomy" id="48140"/>
    <lineage>
        <taxon>Eukaryota</taxon>
        <taxon>Fungi</taxon>
        <taxon>Dikarya</taxon>
        <taxon>Basidiomycota</taxon>
        <taxon>Agaricomycotina</taxon>
        <taxon>Agaricomycetes</taxon>
        <taxon>Polyporales</taxon>
        <taxon>Phanerochaetaceae</taxon>
        <taxon>Phanerochaete</taxon>
    </lineage>
</organism>
<evidence type="ECO:0000256" key="2">
    <source>
        <dbReference type="ARBA" id="ARBA00022801"/>
    </source>
</evidence>